<comment type="caution">
    <text evidence="2">The sequence shown here is derived from an EMBL/GenBank/DDBJ whole genome shotgun (WGS) entry which is preliminary data.</text>
</comment>
<name>A0A7J6PYS1_PEROL</name>
<evidence type="ECO:0000313" key="3">
    <source>
        <dbReference type="Proteomes" id="UP000574390"/>
    </source>
</evidence>
<organism evidence="2 3">
    <name type="scientific">Perkinsus olseni</name>
    <name type="common">Perkinsus atlanticus</name>
    <dbReference type="NCBI Taxonomy" id="32597"/>
    <lineage>
        <taxon>Eukaryota</taxon>
        <taxon>Sar</taxon>
        <taxon>Alveolata</taxon>
        <taxon>Perkinsozoa</taxon>
        <taxon>Perkinsea</taxon>
        <taxon>Perkinsida</taxon>
        <taxon>Perkinsidae</taxon>
        <taxon>Perkinsus</taxon>
    </lineage>
</organism>
<feature type="non-terminal residue" evidence="2">
    <location>
        <position position="1"/>
    </location>
</feature>
<accession>A0A7J6PYS1</accession>
<gene>
    <name evidence="2" type="ORF">FOZ62_018426</name>
</gene>
<evidence type="ECO:0000256" key="1">
    <source>
        <dbReference type="SAM" id="MobiDB-lite"/>
    </source>
</evidence>
<feature type="compositionally biased region" description="Basic and acidic residues" evidence="1">
    <location>
        <begin position="1"/>
        <end position="10"/>
    </location>
</feature>
<evidence type="ECO:0000313" key="2">
    <source>
        <dbReference type="EMBL" id="KAF4701359.1"/>
    </source>
</evidence>
<sequence>SYNSGAHRDPVTGVKTNNGRESRPWSVVAIGGRSPSFAHVRGKKGVLPGENCVLGELFDEIPNRVTEVMFRPTDVRRVYESTETLEYSVTGGPLDICLLRDLIVRNGEIKEPLEIDHTTLVHIQEMKDTLRAALLK</sequence>
<proteinExistence type="predicted"/>
<dbReference type="AlphaFoldDB" id="A0A7J6PYS1"/>
<dbReference type="Proteomes" id="UP000574390">
    <property type="component" value="Unassembled WGS sequence"/>
</dbReference>
<reference evidence="2 3" key="1">
    <citation type="submission" date="2020-04" db="EMBL/GenBank/DDBJ databases">
        <title>Perkinsus olseni comparative genomics.</title>
        <authorList>
            <person name="Bogema D.R."/>
        </authorList>
    </citation>
    <scope>NUCLEOTIDE SEQUENCE [LARGE SCALE GENOMIC DNA]</scope>
    <source>
        <strain evidence="2">ATCC PRA-205</strain>
    </source>
</reference>
<feature type="non-terminal residue" evidence="2">
    <location>
        <position position="136"/>
    </location>
</feature>
<protein>
    <submittedName>
        <fullName evidence="2">Uncharacterized protein</fullName>
    </submittedName>
</protein>
<feature type="region of interest" description="Disordered" evidence="1">
    <location>
        <begin position="1"/>
        <end position="23"/>
    </location>
</feature>
<dbReference type="EMBL" id="JABANM010033383">
    <property type="protein sequence ID" value="KAF4701359.1"/>
    <property type="molecule type" value="Genomic_DNA"/>
</dbReference>